<evidence type="ECO:0008006" key="3">
    <source>
        <dbReference type="Google" id="ProtNLM"/>
    </source>
</evidence>
<sequence length="68" mass="7467">MSQLPAIFAASERTIVWLGQAANGSDDAMGALSRIFDEAQQQTVHRRSENSGNKLLSGHRKKMAVRLI</sequence>
<dbReference type="Proteomes" id="UP001396898">
    <property type="component" value="Unassembled WGS sequence"/>
</dbReference>
<gene>
    <name evidence="1" type="ORF">PG991_014326</name>
</gene>
<protein>
    <recommendedName>
        <fullName evidence="3">Heterokaryon incompatibility domain-containing protein</fullName>
    </recommendedName>
</protein>
<comment type="caution">
    <text evidence="1">The sequence shown here is derived from an EMBL/GenBank/DDBJ whole genome shotgun (WGS) entry which is preliminary data.</text>
</comment>
<organism evidence="1 2">
    <name type="scientific">Apiospora marii</name>
    <dbReference type="NCBI Taxonomy" id="335849"/>
    <lineage>
        <taxon>Eukaryota</taxon>
        <taxon>Fungi</taxon>
        <taxon>Dikarya</taxon>
        <taxon>Ascomycota</taxon>
        <taxon>Pezizomycotina</taxon>
        <taxon>Sordariomycetes</taxon>
        <taxon>Xylariomycetidae</taxon>
        <taxon>Amphisphaeriales</taxon>
        <taxon>Apiosporaceae</taxon>
        <taxon>Apiospora</taxon>
    </lineage>
</organism>
<keyword evidence="2" id="KW-1185">Reference proteome</keyword>
<proteinExistence type="predicted"/>
<accession>A0ABR1R8M2</accession>
<evidence type="ECO:0000313" key="1">
    <source>
        <dbReference type="EMBL" id="KAK8002104.1"/>
    </source>
</evidence>
<name>A0ABR1R8M2_9PEZI</name>
<reference evidence="1 2" key="1">
    <citation type="submission" date="2023-01" db="EMBL/GenBank/DDBJ databases">
        <title>Analysis of 21 Apiospora genomes using comparative genomics revels a genus with tremendous synthesis potential of carbohydrate active enzymes and secondary metabolites.</title>
        <authorList>
            <person name="Sorensen T."/>
        </authorList>
    </citation>
    <scope>NUCLEOTIDE SEQUENCE [LARGE SCALE GENOMIC DNA]</scope>
    <source>
        <strain evidence="1 2">CBS 20057</strain>
    </source>
</reference>
<evidence type="ECO:0000313" key="2">
    <source>
        <dbReference type="Proteomes" id="UP001396898"/>
    </source>
</evidence>
<dbReference type="EMBL" id="JAQQWI010000018">
    <property type="protein sequence ID" value="KAK8002104.1"/>
    <property type="molecule type" value="Genomic_DNA"/>
</dbReference>